<sequence length="1013" mass="108630">MTSVGSAMAQPIAGIKGEDAISNPANGKVAERSSIASSHTAQRLSPSGSLDQAQVPDDRAQRRSLDDSRSSLKQTRSRSSARTSASMTLPDTVPAGWTKTGQRRKQERDSQSTIDPPLSPTGPNTVEDRNTGSLVSSLSSVSLQSVGVSKSVFALPRGTIEMNEIGEVGETSALSNESAPNSANTTNTSHSTPVVVSDMSRFEDAVEDTSGEAISGDNSSSSSSSTSSSNDNDSTGDGPRPPTTAVSLTSPRQTPRQASAGSATQPEVATPRSAAAILAEKTGLRRGSSSSSLNSAPLALSSPPPPLPATTAARQVEMPKSPPPAAPVVASIATPKTPHVSSPRRATTPSSLRNKLSNFVSSFRTERKSVRERNISEPYNLKHVTHVGYDADTDQFVGIPPEWQKLLSDSGLTSKDVQKNPQGIVDVMNFYAREQIDGDNHFFSKFGFRKDTSNSSRSSGLASPFMSQDEISSPDMSISSNSASLSGMFVPSRAAPKPPSGDKPKRTLSLRQHAAPAAPNLSTATLSPRVLPKGPPPPRPPPAPPLGVPTLTSDYIDKVSKQFPDGKVVSQRLRTPKLHQAGGRSSPTLPSRMVHAIANSPGAVDSSRTVTTAAPAPPAMSPEGHHVLSPRHRPTGSNGSSPAILQATTATAPATKPLATVIVESKSATTATPNPSTEVPDKEKELQALEQTLAAQRRDPNETPEAAQKRRDARLARDREAISRLELMCTPANPTKLFRNLHKIGQGASGGVYTAESILEHRQVAIKQMKLEKQPKKDLIVNEIIVMRQSKHRNIVNFIDSYIHQGDLWVIMEYMEGGSLTDVVTYNMMTEAQIGAVCRETLAGLAHLHANNVIHRDIKSDNVLLSMAGNIKLTDFGYCAQLNEIQNRRNTMVGTPYWMAPEVVTRKEYGPKIDVWSLGIMVIEMIEGEPPYLNEPPIKALYMIISNGTPKIKDPTCLSAQFRDFIDCALRVDVDQRWSADELLKHPFLQHADNVSSLAPLVRAARTAKSTEH</sequence>
<evidence type="ECO:0000259" key="14">
    <source>
        <dbReference type="PROSITE" id="PS50011"/>
    </source>
</evidence>
<dbReference type="Pfam" id="PF00069">
    <property type="entry name" value="Pkinase"/>
    <property type="match status" value="1"/>
</dbReference>
<dbReference type="PROSITE" id="PS00107">
    <property type="entry name" value="PROTEIN_KINASE_ATP"/>
    <property type="match status" value="1"/>
</dbReference>
<feature type="domain" description="Protein kinase" evidence="14">
    <location>
        <begin position="738"/>
        <end position="989"/>
    </location>
</feature>
<gene>
    <name evidence="16" type="ORF">B9G98_03341</name>
</gene>
<feature type="region of interest" description="Disordered" evidence="13">
    <location>
        <begin position="449"/>
        <end position="549"/>
    </location>
</feature>
<dbReference type="CDD" id="cd01093">
    <property type="entry name" value="CRIB_PAK_like"/>
    <property type="match status" value="1"/>
</dbReference>
<keyword evidence="7 12" id="KW-0547">Nucleotide-binding</keyword>
<feature type="compositionally biased region" description="Polar residues" evidence="13">
    <location>
        <begin position="34"/>
        <end position="52"/>
    </location>
</feature>
<dbReference type="InterPro" id="IPR008271">
    <property type="entry name" value="Ser/Thr_kinase_AS"/>
</dbReference>
<dbReference type="PROSITE" id="PS50011">
    <property type="entry name" value="PROTEIN_KINASE_DOM"/>
    <property type="match status" value="1"/>
</dbReference>
<keyword evidence="4" id="KW-0963">Cytoplasm</keyword>
<evidence type="ECO:0000259" key="15">
    <source>
        <dbReference type="PROSITE" id="PS50108"/>
    </source>
</evidence>
<evidence type="ECO:0000256" key="11">
    <source>
        <dbReference type="ARBA" id="ARBA00048679"/>
    </source>
</evidence>
<dbReference type="GO" id="GO:0005524">
    <property type="term" value="F:ATP binding"/>
    <property type="evidence" value="ECO:0007669"/>
    <property type="project" value="UniProtKB-UniRule"/>
</dbReference>
<keyword evidence="9 12" id="KW-0067">ATP-binding</keyword>
<comment type="caution">
    <text evidence="16">The sequence shown here is derived from an EMBL/GenBank/DDBJ whole genome shotgun (WGS) entry which is preliminary data.</text>
</comment>
<keyword evidence="5" id="KW-0723">Serine/threonine-protein kinase</keyword>
<dbReference type="PANTHER" id="PTHR45832:SF22">
    <property type="entry name" value="SERINE_THREONINE-PROTEIN KINASE SAMKA-RELATED"/>
    <property type="match status" value="1"/>
</dbReference>
<dbReference type="InterPro" id="IPR011009">
    <property type="entry name" value="Kinase-like_dom_sf"/>
</dbReference>
<feature type="compositionally biased region" description="Polar residues" evidence="13">
    <location>
        <begin position="244"/>
        <end position="267"/>
    </location>
</feature>
<dbReference type="InterPro" id="IPR033923">
    <property type="entry name" value="PAK_BD"/>
</dbReference>
<name>A0A2T0FL51_9ASCO</name>
<reference evidence="16 17" key="1">
    <citation type="submission" date="2017-04" db="EMBL/GenBank/DDBJ databases">
        <title>Genome sequencing of [Candida] sorbophila.</title>
        <authorList>
            <person name="Ahn J.O."/>
        </authorList>
    </citation>
    <scope>NUCLEOTIDE SEQUENCE [LARGE SCALE GENOMIC DNA]</scope>
    <source>
        <strain evidence="16 17">DS02</strain>
    </source>
</reference>
<accession>A0A2T0FL51</accession>
<dbReference type="Gene3D" id="3.30.200.20">
    <property type="entry name" value="Phosphorylase Kinase, domain 1"/>
    <property type="match status" value="1"/>
</dbReference>
<dbReference type="Gene3D" id="3.90.810.10">
    <property type="entry name" value="CRIB domain"/>
    <property type="match status" value="1"/>
</dbReference>
<dbReference type="GO" id="GO:0004674">
    <property type="term" value="F:protein serine/threonine kinase activity"/>
    <property type="evidence" value="ECO:0007669"/>
    <property type="project" value="UniProtKB-KW"/>
</dbReference>
<organism evidence="16 17">
    <name type="scientific">Wickerhamiella sorbophila</name>
    <dbReference type="NCBI Taxonomy" id="45607"/>
    <lineage>
        <taxon>Eukaryota</taxon>
        <taxon>Fungi</taxon>
        <taxon>Dikarya</taxon>
        <taxon>Ascomycota</taxon>
        <taxon>Saccharomycotina</taxon>
        <taxon>Dipodascomycetes</taxon>
        <taxon>Dipodascales</taxon>
        <taxon>Trichomonascaceae</taxon>
        <taxon>Wickerhamiella</taxon>
    </lineage>
</organism>
<proteinExistence type="inferred from homology"/>
<feature type="compositionally biased region" description="Polar residues" evidence="13">
    <location>
        <begin position="453"/>
        <end position="471"/>
    </location>
</feature>
<keyword evidence="8 16" id="KW-0418">Kinase</keyword>
<feature type="compositionally biased region" description="Basic and acidic residues" evidence="13">
    <location>
        <begin position="56"/>
        <end position="70"/>
    </location>
</feature>
<feature type="region of interest" description="Disordered" evidence="13">
    <location>
        <begin position="601"/>
        <end position="643"/>
    </location>
</feature>
<feature type="region of interest" description="Disordered" evidence="13">
    <location>
        <begin position="166"/>
        <end position="352"/>
    </location>
</feature>
<dbReference type="PROSITE" id="PS50108">
    <property type="entry name" value="CRIB"/>
    <property type="match status" value="1"/>
</dbReference>
<comment type="subcellular location">
    <subcellularLocation>
        <location evidence="1">Cytoplasm</location>
    </subcellularLocation>
</comment>
<feature type="compositionally biased region" description="Pro residues" evidence="13">
    <location>
        <begin position="533"/>
        <end position="547"/>
    </location>
</feature>
<dbReference type="Gene3D" id="1.10.510.10">
    <property type="entry name" value="Transferase(Phosphotransferase) domain 1"/>
    <property type="match status" value="1"/>
</dbReference>
<feature type="binding site" evidence="12">
    <location>
        <position position="767"/>
    </location>
    <ligand>
        <name>ATP</name>
        <dbReference type="ChEBI" id="CHEBI:30616"/>
    </ligand>
</feature>
<evidence type="ECO:0000256" key="13">
    <source>
        <dbReference type="SAM" id="MobiDB-lite"/>
    </source>
</evidence>
<evidence type="ECO:0000256" key="5">
    <source>
        <dbReference type="ARBA" id="ARBA00022527"/>
    </source>
</evidence>
<keyword evidence="17" id="KW-1185">Reference proteome</keyword>
<dbReference type="Proteomes" id="UP000238350">
    <property type="component" value="Unassembled WGS sequence"/>
</dbReference>
<feature type="compositionally biased region" description="Low complexity" evidence="13">
    <location>
        <begin position="175"/>
        <end position="193"/>
    </location>
</feature>
<dbReference type="SUPFAM" id="SSF56112">
    <property type="entry name" value="Protein kinase-like (PK-like)"/>
    <property type="match status" value="1"/>
</dbReference>
<feature type="compositionally biased region" description="Low complexity" evidence="13">
    <location>
        <begin position="473"/>
        <end position="484"/>
    </location>
</feature>
<dbReference type="GO" id="GO:0005737">
    <property type="term" value="C:cytoplasm"/>
    <property type="evidence" value="ECO:0007669"/>
    <property type="project" value="UniProtKB-SubCell"/>
</dbReference>
<dbReference type="InterPro" id="IPR000095">
    <property type="entry name" value="CRIB_dom"/>
</dbReference>
<evidence type="ECO:0000256" key="12">
    <source>
        <dbReference type="PROSITE-ProRule" id="PRU10141"/>
    </source>
</evidence>
<evidence type="ECO:0000313" key="17">
    <source>
        <dbReference type="Proteomes" id="UP000238350"/>
    </source>
</evidence>
<feature type="compositionally biased region" description="Basic and acidic residues" evidence="13">
    <location>
        <begin position="696"/>
        <end position="713"/>
    </location>
</feature>
<dbReference type="PROSITE" id="PS00108">
    <property type="entry name" value="PROTEIN_KINASE_ST"/>
    <property type="match status" value="1"/>
</dbReference>
<keyword evidence="6" id="KW-0808">Transferase</keyword>
<feature type="compositionally biased region" description="Low complexity" evidence="13">
    <location>
        <begin position="288"/>
        <end position="301"/>
    </location>
</feature>
<dbReference type="InterPro" id="IPR017441">
    <property type="entry name" value="Protein_kinase_ATP_BS"/>
</dbReference>
<dbReference type="OrthoDB" id="248923at2759"/>
<dbReference type="InterPro" id="IPR036936">
    <property type="entry name" value="CRIB_dom_sf"/>
</dbReference>
<feature type="region of interest" description="Disordered" evidence="13">
    <location>
        <begin position="694"/>
        <end position="713"/>
    </location>
</feature>
<evidence type="ECO:0000256" key="3">
    <source>
        <dbReference type="ARBA" id="ARBA00012513"/>
    </source>
</evidence>
<comment type="similarity">
    <text evidence="2">Belongs to the protein kinase superfamily. STE Ser/Thr protein kinase family. STE20 subfamily.</text>
</comment>
<evidence type="ECO:0000256" key="10">
    <source>
        <dbReference type="ARBA" id="ARBA00047899"/>
    </source>
</evidence>
<evidence type="ECO:0000313" key="16">
    <source>
        <dbReference type="EMBL" id="PRT55721.1"/>
    </source>
</evidence>
<evidence type="ECO:0000256" key="2">
    <source>
        <dbReference type="ARBA" id="ARBA00008874"/>
    </source>
</evidence>
<dbReference type="PANTHER" id="PTHR45832">
    <property type="entry name" value="SERINE/THREONINE-PROTEIN KINASE SAMKA-RELATED-RELATED"/>
    <property type="match status" value="1"/>
</dbReference>
<protein>
    <recommendedName>
        <fullName evidence="3">non-specific serine/threonine protein kinase</fullName>
        <ecNumber evidence="3">2.7.11.1</ecNumber>
    </recommendedName>
</protein>
<comment type="catalytic activity">
    <reaction evidence="11">
        <text>L-seryl-[protein] + ATP = O-phospho-L-seryl-[protein] + ADP + H(+)</text>
        <dbReference type="Rhea" id="RHEA:17989"/>
        <dbReference type="Rhea" id="RHEA-COMP:9863"/>
        <dbReference type="Rhea" id="RHEA-COMP:11604"/>
        <dbReference type="ChEBI" id="CHEBI:15378"/>
        <dbReference type="ChEBI" id="CHEBI:29999"/>
        <dbReference type="ChEBI" id="CHEBI:30616"/>
        <dbReference type="ChEBI" id="CHEBI:83421"/>
        <dbReference type="ChEBI" id="CHEBI:456216"/>
        <dbReference type="EC" id="2.7.11.1"/>
    </reaction>
</comment>
<dbReference type="EC" id="2.7.11.1" evidence="3"/>
<dbReference type="GO" id="GO:0106310">
    <property type="term" value="F:protein serine kinase activity"/>
    <property type="evidence" value="ECO:0007669"/>
    <property type="project" value="RHEA"/>
</dbReference>
<dbReference type="GeneID" id="36517089"/>
<feature type="domain" description="CRIB" evidence="15">
    <location>
        <begin position="375"/>
        <end position="388"/>
    </location>
</feature>
<evidence type="ECO:0000256" key="8">
    <source>
        <dbReference type="ARBA" id="ARBA00022777"/>
    </source>
</evidence>
<dbReference type="AlphaFoldDB" id="A0A2T0FL51"/>
<feature type="compositionally biased region" description="Low complexity" evidence="13">
    <location>
        <begin position="133"/>
        <end position="147"/>
    </location>
</feature>
<dbReference type="InterPro" id="IPR051931">
    <property type="entry name" value="PAK3-like"/>
</dbReference>
<feature type="compositionally biased region" description="Low complexity" evidence="13">
    <location>
        <begin position="77"/>
        <end position="86"/>
    </location>
</feature>
<dbReference type="EMBL" id="NDIQ01000022">
    <property type="protein sequence ID" value="PRT55721.1"/>
    <property type="molecule type" value="Genomic_DNA"/>
</dbReference>
<dbReference type="RefSeq" id="XP_024665666.1">
    <property type="nucleotide sequence ID" value="XM_024809898.1"/>
</dbReference>
<dbReference type="STRING" id="45607.A0A2T0FL51"/>
<dbReference type="SMART" id="SM00220">
    <property type="entry name" value="S_TKc"/>
    <property type="match status" value="1"/>
</dbReference>
<dbReference type="InterPro" id="IPR000719">
    <property type="entry name" value="Prot_kinase_dom"/>
</dbReference>
<evidence type="ECO:0000256" key="6">
    <source>
        <dbReference type="ARBA" id="ARBA00022679"/>
    </source>
</evidence>
<dbReference type="SMART" id="SM00285">
    <property type="entry name" value="PBD"/>
    <property type="match status" value="1"/>
</dbReference>
<dbReference type="FunFam" id="1.10.510.10:FF:000011">
    <property type="entry name" value="Non-specific serine/threonine protein kinase"/>
    <property type="match status" value="1"/>
</dbReference>
<evidence type="ECO:0000256" key="1">
    <source>
        <dbReference type="ARBA" id="ARBA00004496"/>
    </source>
</evidence>
<feature type="region of interest" description="Disordered" evidence="13">
    <location>
        <begin position="1"/>
        <end position="147"/>
    </location>
</feature>
<feature type="compositionally biased region" description="Low complexity" evidence="13">
    <location>
        <begin position="215"/>
        <end position="238"/>
    </location>
</feature>
<comment type="catalytic activity">
    <reaction evidence="10">
        <text>L-threonyl-[protein] + ATP = O-phospho-L-threonyl-[protein] + ADP + H(+)</text>
        <dbReference type="Rhea" id="RHEA:46608"/>
        <dbReference type="Rhea" id="RHEA-COMP:11060"/>
        <dbReference type="Rhea" id="RHEA-COMP:11605"/>
        <dbReference type="ChEBI" id="CHEBI:15378"/>
        <dbReference type="ChEBI" id="CHEBI:30013"/>
        <dbReference type="ChEBI" id="CHEBI:30616"/>
        <dbReference type="ChEBI" id="CHEBI:61977"/>
        <dbReference type="ChEBI" id="CHEBI:456216"/>
        <dbReference type="EC" id="2.7.11.1"/>
    </reaction>
</comment>
<evidence type="ECO:0000256" key="9">
    <source>
        <dbReference type="ARBA" id="ARBA00022840"/>
    </source>
</evidence>
<dbReference type="CDD" id="cd06614">
    <property type="entry name" value="STKc_PAK"/>
    <property type="match status" value="1"/>
</dbReference>
<evidence type="ECO:0000256" key="7">
    <source>
        <dbReference type="ARBA" id="ARBA00022741"/>
    </source>
</evidence>
<dbReference type="Pfam" id="PF00786">
    <property type="entry name" value="PBD"/>
    <property type="match status" value="1"/>
</dbReference>
<evidence type="ECO:0000256" key="4">
    <source>
        <dbReference type="ARBA" id="ARBA00022490"/>
    </source>
</evidence>